<dbReference type="GO" id="GO:0005886">
    <property type="term" value="C:plasma membrane"/>
    <property type="evidence" value="ECO:0007669"/>
    <property type="project" value="UniProtKB-SubCell"/>
</dbReference>
<evidence type="ECO:0000256" key="1">
    <source>
        <dbReference type="ARBA" id="ARBA00004651"/>
    </source>
</evidence>
<evidence type="ECO:0000256" key="5">
    <source>
        <dbReference type="ARBA" id="ARBA00022692"/>
    </source>
</evidence>
<dbReference type="PANTHER" id="PTHR32024">
    <property type="entry name" value="TRK SYSTEM POTASSIUM UPTAKE PROTEIN TRKG-RELATED"/>
    <property type="match status" value="1"/>
</dbReference>
<comment type="subcellular location">
    <subcellularLocation>
        <location evidence="1">Cell membrane</location>
        <topology evidence="1">Multi-pass membrane protein</topology>
    </subcellularLocation>
</comment>
<feature type="transmembrane region" description="Helical" evidence="9">
    <location>
        <begin position="7"/>
        <end position="34"/>
    </location>
</feature>
<evidence type="ECO:0000256" key="6">
    <source>
        <dbReference type="ARBA" id="ARBA00022989"/>
    </source>
</evidence>
<feature type="transmembrane region" description="Helical" evidence="9">
    <location>
        <begin position="395"/>
        <end position="418"/>
    </location>
</feature>
<comment type="caution">
    <text evidence="10">The sequence shown here is derived from an EMBL/GenBank/DDBJ whole genome shotgun (WGS) entry which is preliminary data.</text>
</comment>
<protein>
    <submittedName>
        <fullName evidence="10">TrkH family potassium uptake protein</fullName>
    </submittedName>
</protein>
<feature type="transmembrane region" description="Helical" evidence="9">
    <location>
        <begin position="46"/>
        <end position="65"/>
    </location>
</feature>
<keyword evidence="5 9" id="KW-0812">Transmembrane</keyword>
<feature type="transmembrane region" description="Helical" evidence="9">
    <location>
        <begin position="332"/>
        <end position="351"/>
    </location>
</feature>
<dbReference type="Pfam" id="PF02386">
    <property type="entry name" value="TrkH"/>
    <property type="match status" value="1"/>
</dbReference>
<accession>A0A7J2U5W3</accession>
<dbReference type="EMBL" id="DSEU01000070">
    <property type="protein sequence ID" value="HEM67959.1"/>
    <property type="molecule type" value="Genomic_DNA"/>
</dbReference>
<feature type="transmembrane region" description="Helical" evidence="9">
    <location>
        <begin position="187"/>
        <end position="206"/>
    </location>
</feature>
<feature type="transmembrane region" description="Helical" evidence="9">
    <location>
        <begin position="234"/>
        <end position="257"/>
    </location>
</feature>
<name>A0A7J2U5W3_9CREN</name>
<dbReference type="GO" id="GO:0008324">
    <property type="term" value="F:monoatomic cation transmembrane transporter activity"/>
    <property type="evidence" value="ECO:0007669"/>
    <property type="project" value="InterPro"/>
</dbReference>
<feature type="transmembrane region" description="Helical" evidence="9">
    <location>
        <begin position="430"/>
        <end position="452"/>
    </location>
</feature>
<evidence type="ECO:0000256" key="2">
    <source>
        <dbReference type="ARBA" id="ARBA00009137"/>
    </source>
</evidence>
<keyword evidence="4" id="KW-1003">Cell membrane</keyword>
<dbReference type="InterPro" id="IPR003445">
    <property type="entry name" value="Cat_transpt"/>
</dbReference>
<dbReference type="AlphaFoldDB" id="A0A7J2U5W3"/>
<keyword evidence="8 9" id="KW-0472">Membrane</keyword>
<feature type="transmembrane region" description="Helical" evidence="9">
    <location>
        <begin position="277"/>
        <end position="298"/>
    </location>
</feature>
<keyword evidence="6 9" id="KW-1133">Transmembrane helix</keyword>
<keyword evidence="7" id="KW-0406">Ion transport</keyword>
<feature type="transmembrane region" description="Helical" evidence="9">
    <location>
        <begin position="304"/>
        <end position="325"/>
    </location>
</feature>
<evidence type="ECO:0000256" key="8">
    <source>
        <dbReference type="ARBA" id="ARBA00023136"/>
    </source>
</evidence>
<proteinExistence type="inferred from homology"/>
<feature type="transmembrane region" description="Helical" evidence="9">
    <location>
        <begin position="77"/>
        <end position="97"/>
    </location>
</feature>
<organism evidence="10">
    <name type="scientific">Ignisphaera aggregans</name>
    <dbReference type="NCBI Taxonomy" id="334771"/>
    <lineage>
        <taxon>Archaea</taxon>
        <taxon>Thermoproteota</taxon>
        <taxon>Thermoprotei</taxon>
        <taxon>Desulfurococcales</taxon>
        <taxon>Desulfurococcaceae</taxon>
        <taxon>Ignisphaera</taxon>
    </lineage>
</organism>
<feature type="transmembrane region" description="Helical" evidence="9">
    <location>
        <begin position="146"/>
        <end position="167"/>
    </location>
</feature>
<evidence type="ECO:0000313" key="10">
    <source>
        <dbReference type="EMBL" id="HEM67959.1"/>
    </source>
</evidence>
<comment type="similarity">
    <text evidence="2">Belongs to the TrkH potassium transport family.</text>
</comment>
<evidence type="ECO:0000256" key="4">
    <source>
        <dbReference type="ARBA" id="ARBA00022475"/>
    </source>
</evidence>
<evidence type="ECO:0000256" key="9">
    <source>
        <dbReference type="SAM" id="Phobius"/>
    </source>
</evidence>
<dbReference type="PANTHER" id="PTHR32024:SF2">
    <property type="entry name" value="TRK SYSTEM POTASSIUM UPTAKE PROTEIN TRKG-RELATED"/>
    <property type="match status" value="1"/>
</dbReference>
<keyword evidence="3" id="KW-0813">Transport</keyword>
<feature type="transmembrane region" description="Helical" evidence="9">
    <location>
        <begin position="458"/>
        <end position="483"/>
    </location>
</feature>
<dbReference type="GO" id="GO:0030001">
    <property type="term" value="P:metal ion transport"/>
    <property type="evidence" value="ECO:0007669"/>
    <property type="project" value="UniProtKB-ARBA"/>
</dbReference>
<reference evidence="10" key="1">
    <citation type="journal article" date="2020" name="mSystems">
        <title>Genome- and Community-Level Interaction Insights into Carbon Utilization and Element Cycling Functions of Hydrothermarchaeota in Hydrothermal Sediment.</title>
        <authorList>
            <person name="Zhou Z."/>
            <person name="Liu Y."/>
            <person name="Xu W."/>
            <person name="Pan J."/>
            <person name="Luo Z.H."/>
            <person name="Li M."/>
        </authorList>
    </citation>
    <scope>NUCLEOTIDE SEQUENCE [LARGE SCALE GENOMIC DNA]</scope>
    <source>
        <strain evidence="10">SpSt-125</strain>
    </source>
</reference>
<gene>
    <name evidence="10" type="ORF">ENO26_10425</name>
</gene>
<evidence type="ECO:0000256" key="3">
    <source>
        <dbReference type="ARBA" id="ARBA00022448"/>
    </source>
</evidence>
<evidence type="ECO:0000256" key="7">
    <source>
        <dbReference type="ARBA" id="ARBA00023065"/>
    </source>
</evidence>
<sequence>MKRVRAVIYAIAQINLAILVLAFINGILFFAYYYTVGDVKGYSITVKYLFSVSLLLFLWASIAYTNRKNVIENYIDLMIATSLVWLSVPLSSTIIYLSTLKLDLLDAFFESFSGFSGTGLTILSNLDATPYVLLIWRALTQWLGELGTVVVAGVVLPYLHISLIRIYSIERGPRLVSTIRRSMIDLFAMYAAYTLLGCLILFLSGMGPLDAVIHSMTAIATGGMSSKDQNIGYWYFRGLTATLLASSIVMVIGALNFKDLYNLSKGRFKEFIDSPEVRGFFAIFALLLIFAIIFGKAFNLNIAIVAYHIVSGYTTTGFQVGNIYVYPDALKIILILAMAIGGATFSTAGGIKTRRIVIAVKSIAWDIQRTVLPKGMIIVKRLGQEILGEDTITSAVTYIVLYTITLLLLSSTLYFILITSNLTNYSFLDSLFEVTSALSCVGLSVGITSISLPPTAKLILITAMYLGRLEFLPLYLVIGSYYIKKKLPG</sequence>